<reference evidence="2 3" key="1">
    <citation type="submission" date="2018-03" db="EMBL/GenBank/DDBJ databases">
        <title>Pantoea intestinalis SRCM103226 isolated form the mealworm.</title>
        <authorList>
            <person name="Jeong D.-Y."/>
            <person name="Kim J.W."/>
        </authorList>
    </citation>
    <scope>NUCLEOTIDE SEQUENCE [LARGE SCALE GENOMIC DNA]</scope>
    <source>
        <strain evidence="2 3">SRCM103226</strain>
    </source>
</reference>
<name>A0A6P1Q573_9GAMM</name>
<organism evidence="2 3">
    <name type="scientific">Mixta intestinalis</name>
    <dbReference type="NCBI Taxonomy" id="1615494"/>
    <lineage>
        <taxon>Bacteria</taxon>
        <taxon>Pseudomonadati</taxon>
        <taxon>Pseudomonadota</taxon>
        <taxon>Gammaproteobacteria</taxon>
        <taxon>Enterobacterales</taxon>
        <taxon>Erwiniaceae</taxon>
        <taxon>Mixta</taxon>
    </lineage>
</organism>
<dbReference type="EMBL" id="CP028271">
    <property type="protein sequence ID" value="QHM73189.1"/>
    <property type="molecule type" value="Genomic_DNA"/>
</dbReference>
<feature type="transmembrane region" description="Helical" evidence="1">
    <location>
        <begin position="159"/>
        <end position="177"/>
    </location>
</feature>
<accession>A0A6P1Q573</accession>
<dbReference type="Proteomes" id="UP000464053">
    <property type="component" value="Chromosome"/>
</dbReference>
<evidence type="ECO:0000313" key="3">
    <source>
        <dbReference type="Proteomes" id="UP000464053"/>
    </source>
</evidence>
<gene>
    <name evidence="2" type="ORF">C7M51_03534</name>
</gene>
<feature type="transmembrane region" description="Helical" evidence="1">
    <location>
        <begin position="124"/>
        <end position="147"/>
    </location>
</feature>
<feature type="transmembrane region" description="Helical" evidence="1">
    <location>
        <begin position="33"/>
        <end position="57"/>
    </location>
</feature>
<sequence>MRNLLIAHTYNQRANHFQGNYMSDDIKTIALKFVLFLGCALFVALMMGLVFIDVNWMQDALHETSFTEVFQEAFLGVIALAFFFTAFRQGETLRHSLILIGGFFTCMLIREMDFLFDEISHGSWVWFALAVTLVCLWQAFLHPAVSLSGLVHFLHHPSWNMMAAGLLTVLVFSRLFGMHELWETLMLDGYNRTVKNMAEESTELLGYSFCLIASVRYLWDLLRQKKDIYNVAGRVQR</sequence>
<keyword evidence="1" id="KW-0472">Membrane</keyword>
<evidence type="ECO:0000313" key="2">
    <source>
        <dbReference type="EMBL" id="QHM73189.1"/>
    </source>
</evidence>
<keyword evidence="1" id="KW-0812">Transmembrane</keyword>
<proteinExistence type="predicted"/>
<keyword evidence="3" id="KW-1185">Reference proteome</keyword>
<protein>
    <submittedName>
        <fullName evidence="2">Uncharacterized protein</fullName>
    </submittedName>
</protein>
<dbReference type="AlphaFoldDB" id="A0A6P1Q573"/>
<feature type="transmembrane region" description="Helical" evidence="1">
    <location>
        <begin position="94"/>
        <end position="112"/>
    </location>
</feature>
<dbReference type="KEGG" id="mint:C7M51_03534"/>
<keyword evidence="1" id="KW-1133">Transmembrane helix</keyword>
<evidence type="ECO:0000256" key="1">
    <source>
        <dbReference type="SAM" id="Phobius"/>
    </source>
</evidence>